<accession>A0A5K7NJ40</accession>
<organism evidence="1 2">
    <name type="scientific">Rothia phage Spartoi</name>
    <dbReference type="NCBI Taxonomy" id="2483661"/>
    <lineage>
        <taxon>Viruses</taxon>
        <taxon>Duplodnaviria</taxon>
        <taxon>Heunggongvirae</taxon>
        <taxon>Uroviricota</taxon>
        <taxon>Caudoviricetes</taxon>
        <taxon>Spartoivirus</taxon>
        <taxon>Spartoivirus spartoi</taxon>
    </lineage>
</organism>
<dbReference type="GeneID" id="80020136"/>
<gene>
    <name evidence="1" type="primary">4</name>
    <name evidence="1" type="ORF">SEA_SPARTOI_4</name>
</gene>
<dbReference type="Proteomes" id="UP000325457">
    <property type="component" value="Segment"/>
</dbReference>
<dbReference type="RefSeq" id="YP_010755480.1">
    <property type="nucleotide sequence ID" value="NC_073471.1"/>
</dbReference>
<dbReference type="InterPro" id="IPR057369">
    <property type="entry name" value="VG15"/>
</dbReference>
<protein>
    <submittedName>
        <fullName evidence="1">MuF-like domain protein</fullName>
    </submittedName>
</protein>
<keyword evidence="2" id="KW-1185">Reference proteome</keyword>
<sequence>MASRQDEIRSELDKLVASLNLLSEKAQDEVLAGMLKIPPGTPINVTRDELIKHLEKTLGKYRGGAASLTADWYETLRRAVIDEDFSATLADDMPYEEIDAKVRWLMTRLNDNPDALDSLTGDLSSFIDRVVKAGSRETIIKSVKNDPSKPRFARVPAGNETCPFCRMLASRGFVYTSEKAAAGIKRGYHGHCDCVIVPAWGKPPKIRGYKPDKDYKRYEAARDALEKELGYSIGLKPVDIVAKMRELYPDIYPRTN</sequence>
<evidence type="ECO:0000313" key="2">
    <source>
        <dbReference type="Proteomes" id="UP000325457"/>
    </source>
</evidence>
<name>A0A5K7NJ40_9CAUD</name>
<dbReference type="EMBL" id="MK061416">
    <property type="protein sequence ID" value="AZF88188.1"/>
    <property type="molecule type" value="Genomic_DNA"/>
</dbReference>
<proteinExistence type="predicted"/>
<dbReference type="KEGG" id="vg:80020136"/>
<reference evidence="1 2" key="1">
    <citation type="submission" date="2018-10" db="EMBL/GenBank/DDBJ databases">
        <authorList>
            <person name="Smith K."/>
            <person name="Ring A."/>
            <person name="Cross T."/>
            <person name="Beshay M."/>
            <person name="Miah F."/>
            <person name="Nowoslaski J."/>
            <person name="Mia S."/>
            <person name="Micha L."/>
            <person name="Baxter C."/>
            <person name="Ahmad Z."/>
            <person name="Sunnen C.N."/>
            <person name="Janetopoulos C."/>
            <person name="Garlena R.A."/>
            <person name="Russell D.A."/>
            <person name="Pope W.H."/>
            <person name="Jacobs-Sera D."/>
            <person name="Hatfull G.F."/>
        </authorList>
    </citation>
    <scope>NUCLEOTIDE SEQUENCE [LARGE SCALE GENOMIC DNA]</scope>
</reference>
<evidence type="ECO:0000313" key="1">
    <source>
        <dbReference type="EMBL" id="AZF88188.1"/>
    </source>
</evidence>
<dbReference type="Pfam" id="PF25310">
    <property type="entry name" value="VG15"/>
    <property type="match status" value="1"/>
</dbReference>